<evidence type="ECO:0000313" key="2">
    <source>
        <dbReference type="Proteomes" id="UP000319671"/>
    </source>
</evidence>
<evidence type="ECO:0008006" key="3">
    <source>
        <dbReference type="Google" id="ProtNLM"/>
    </source>
</evidence>
<name>A0A561DYI5_9BACI</name>
<dbReference type="AlphaFoldDB" id="A0A561DYI5"/>
<reference evidence="1 2" key="1">
    <citation type="submission" date="2019-06" db="EMBL/GenBank/DDBJ databases">
        <title>Sorghum-associated microbial communities from plants grown in Nebraska, USA.</title>
        <authorList>
            <person name="Schachtman D."/>
        </authorList>
    </citation>
    <scope>NUCLEOTIDE SEQUENCE [LARGE SCALE GENOMIC DNA]</scope>
    <source>
        <strain evidence="1 2">2482</strain>
    </source>
</reference>
<dbReference type="InterPro" id="IPR036410">
    <property type="entry name" value="HSP_DnaJ_Cys-rich_dom_sf"/>
</dbReference>
<comment type="caution">
    <text evidence="1">The sequence shown here is derived from an EMBL/GenBank/DDBJ whole genome shotgun (WGS) entry which is preliminary data.</text>
</comment>
<dbReference type="Gene3D" id="6.20.20.10">
    <property type="match status" value="1"/>
</dbReference>
<protein>
    <recommendedName>
        <fullName evidence="3">Methionine aminopeptidase</fullName>
    </recommendedName>
</protein>
<dbReference type="Proteomes" id="UP000319671">
    <property type="component" value="Unassembled WGS sequence"/>
</dbReference>
<dbReference type="SUPFAM" id="SSF57938">
    <property type="entry name" value="DnaJ/Hsp40 cysteine-rich domain"/>
    <property type="match status" value="1"/>
</dbReference>
<accession>A0A561DYI5</accession>
<keyword evidence="2" id="KW-1185">Reference proteome</keyword>
<evidence type="ECO:0000313" key="1">
    <source>
        <dbReference type="EMBL" id="TWE08421.1"/>
    </source>
</evidence>
<dbReference type="EMBL" id="VIVN01000001">
    <property type="protein sequence ID" value="TWE08421.1"/>
    <property type="molecule type" value="Genomic_DNA"/>
</dbReference>
<gene>
    <name evidence="1" type="ORF">FB550_101444</name>
</gene>
<sequence>MIYINNLVKFPFLIRKHASINIPFFPHTMKNDEVKKMGLLNSFNQWKEARYQNHVSTMKEQGKCPDCEGRGYTVYPYNEFAYFNSFECPGCQGSGHYADWEEMR</sequence>
<organism evidence="1 2">
    <name type="scientific">Neobacillus bataviensis</name>
    <dbReference type="NCBI Taxonomy" id="220685"/>
    <lineage>
        <taxon>Bacteria</taxon>
        <taxon>Bacillati</taxon>
        <taxon>Bacillota</taxon>
        <taxon>Bacilli</taxon>
        <taxon>Bacillales</taxon>
        <taxon>Bacillaceae</taxon>
        <taxon>Neobacillus</taxon>
    </lineage>
</organism>
<proteinExistence type="predicted"/>